<dbReference type="EMBL" id="AASKVF010000094">
    <property type="protein sequence ID" value="EFD6887826.1"/>
    <property type="molecule type" value="Genomic_DNA"/>
</dbReference>
<dbReference type="AlphaFoldDB" id="A0A0U4J3I9"/>
<gene>
    <name evidence="1" type="ORF">CQ842_25635</name>
    <name evidence="2" type="ORF">FZU14_27515</name>
</gene>
<sequence length="59" mass="6992">MLYVKGPERRHNQYGCHSGWKMRSLSGVKDNMEADERDAPDGLFREAWVNNFRVNLYVF</sequence>
<name>A0A0U4J3I9_ECOLX</name>
<geneLocation type="plasmid" evidence="3">
    <name>pec98_3</name>
</geneLocation>
<organism evidence="2 4">
    <name type="scientific">Escherichia coli</name>
    <dbReference type="NCBI Taxonomy" id="562"/>
    <lineage>
        <taxon>Bacteria</taxon>
        <taxon>Pseudomonadati</taxon>
        <taxon>Pseudomonadota</taxon>
        <taxon>Gammaproteobacteria</taxon>
        <taxon>Enterobacterales</taxon>
        <taxon>Enterobacteriaceae</taxon>
        <taxon>Escherichia</taxon>
    </lineage>
</organism>
<proteinExistence type="predicted"/>
<reference evidence="1 3" key="1">
    <citation type="submission" date="2017-10" db="EMBL/GenBank/DDBJ databases">
        <title>Genome and in vitro analysis of Escherichia coli resistant to antibiotic.</title>
        <authorList>
            <person name="Pereira U.P."/>
            <person name="Facimoto C.T."/>
            <person name="Campos P.A."/>
            <person name="Araujo B.F."/>
            <person name="Royer S."/>
            <person name="Goncalves I.R."/>
            <person name="Ferreira M.L."/>
            <person name="Gontijo P."/>
            <person name="Ribas R.M."/>
        </authorList>
    </citation>
    <scope>NUCLEOTIDE SEQUENCE [LARGE SCALE GENOMIC DNA]</scope>
    <source>
        <strain evidence="1 3">UFU_EC98</strain>
        <plasmid evidence="1">pEc98_3</plasmid>
        <plasmid evidence="3">pec98_3</plasmid>
    </source>
</reference>
<keyword evidence="1" id="KW-0614">Plasmid</keyword>
<geneLocation type="plasmid" evidence="1">
    <name>pEc98_3</name>
</geneLocation>
<accession>A0A0U4J3I9</accession>
<protein>
    <submittedName>
        <fullName evidence="2">Uncharacterized protein</fullName>
    </submittedName>
</protein>
<reference evidence="2 4" key="2">
    <citation type="submission" date="2019-08" db="EMBL/GenBank/DDBJ databases">
        <authorList>
            <consortium name="NARMS: The National Antimicrobial Resistance Monitoring System"/>
        </authorList>
    </citation>
    <scope>NUCLEOTIDE SEQUENCE [LARGE SCALE GENOMIC DNA]</scope>
    <source>
        <strain evidence="2 4">19MD07CB01-EC</strain>
    </source>
</reference>
<evidence type="ECO:0000313" key="3">
    <source>
        <dbReference type="Proteomes" id="UP000225264"/>
    </source>
</evidence>
<evidence type="ECO:0000313" key="4">
    <source>
        <dbReference type="Proteomes" id="UP000531962"/>
    </source>
</evidence>
<evidence type="ECO:0000313" key="2">
    <source>
        <dbReference type="EMBL" id="EFD6887826.1"/>
    </source>
</evidence>
<dbReference type="Proteomes" id="UP000531962">
    <property type="component" value="Unassembled WGS sequence"/>
</dbReference>
<evidence type="ECO:0000313" key="1">
    <source>
        <dbReference type="EMBL" id="ATP26892.1"/>
    </source>
</evidence>
<dbReference type="EMBL" id="CP024095">
    <property type="protein sequence ID" value="ATP26892.1"/>
    <property type="molecule type" value="Genomic_DNA"/>
</dbReference>